<dbReference type="AlphaFoldDB" id="A0A0L7LRH1"/>
<dbReference type="GO" id="GO:0030145">
    <property type="term" value="F:manganese ion binding"/>
    <property type="evidence" value="ECO:0007669"/>
    <property type="project" value="InterPro"/>
</dbReference>
<feature type="domain" description="Cytosol aminopeptidase" evidence="5">
    <location>
        <begin position="626"/>
        <end position="633"/>
    </location>
</feature>
<keyword evidence="2 6" id="KW-0031">Aminopeptidase</keyword>
<sequence length="765" mass="80549">MTGGAGLHAPLAWTRYAVRGAPWRVEPCCMLRRPGPGTRRVERRGGWSRAARSAGLDQVRGAWSAEAGGAVLHAPQAWTRYAARGAPWRVEPCCTLRRPGPGTRRVERRDRWSRAACSAGLDQVRGAWSAVAGGAGLHASTAWTRYAARGSPWRVEPCCTLRRPGPGTRRVERRSGWSRAACSAGLDQVRGAWSAVAGGAVLHAPPAWTRYAARGAPWRVEPCCMLRRPGPGTRHVECRGGWSRAARSAGHGQVPGAWSAVAGGPVLHAPQAWTRYAARGAPWRVEPCCMLRRPGPGKRRVERRGGCSRASCSAGLDQVRGAWSAVAGGAVLHAPPAWTRYAARGAPWRVEPCFMLRRPGPGGGRAALRARVGRAARAGAARPAHALSRRQPLQIRESFPEKAPGVTSLGVYAEGLQIDVQALIRDAIALETARGVARDVGGADGERMTPRAVAAFARELFANERAVRVNVVAERAEFEARYPLFAAVDRAANATERHRGCIVFLEYTPESHYKTVMLVGKGVTYDTGGCDLKVGGSMAGMSRDKCGAAAVLGFVQVRTHTPSAAPCTARGCVVMRVLVLQACAALRAPVKVLAALAMVRNSIGEEAYVADELLKTRTGRALRVGNTDAEGRMAMADLLAEASAGLGRGGGGGGGRGVPACAANGSRALGEPAEVSCVRREDLAAHAGRALFDDLHQAESCPSTAVPRGHQGPAGFLLLASGLDAGAVPFTHLDVAGSAGALPDPPTAAPLLALSELYGLITYDK</sequence>
<dbReference type="PANTHER" id="PTHR11963">
    <property type="entry name" value="LEUCINE AMINOPEPTIDASE-RELATED"/>
    <property type="match status" value="1"/>
</dbReference>
<evidence type="ECO:0000256" key="2">
    <source>
        <dbReference type="ARBA" id="ARBA00022438"/>
    </source>
</evidence>
<evidence type="ECO:0000313" key="7">
    <source>
        <dbReference type="Proteomes" id="UP000037510"/>
    </source>
</evidence>
<dbReference type="PROSITE" id="PS00631">
    <property type="entry name" value="CYTOSOL_AP"/>
    <property type="match status" value="1"/>
</dbReference>
<dbReference type="GO" id="GO:0006508">
    <property type="term" value="P:proteolysis"/>
    <property type="evidence" value="ECO:0007669"/>
    <property type="project" value="UniProtKB-KW"/>
</dbReference>
<keyword evidence="3" id="KW-0645">Protease</keyword>
<proteinExistence type="inferred from homology"/>
<protein>
    <submittedName>
        <fullName evidence="6">Putative aminopeptidase</fullName>
    </submittedName>
</protein>
<gene>
    <name evidence="6" type="ORF">OBRU01_02994</name>
</gene>
<dbReference type="PRINTS" id="PR00481">
    <property type="entry name" value="LAMNOPPTDASE"/>
</dbReference>
<organism evidence="6 7">
    <name type="scientific">Operophtera brumata</name>
    <name type="common">Winter moth</name>
    <name type="synonym">Phalaena brumata</name>
    <dbReference type="NCBI Taxonomy" id="104452"/>
    <lineage>
        <taxon>Eukaryota</taxon>
        <taxon>Metazoa</taxon>
        <taxon>Ecdysozoa</taxon>
        <taxon>Arthropoda</taxon>
        <taxon>Hexapoda</taxon>
        <taxon>Insecta</taxon>
        <taxon>Pterygota</taxon>
        <taxon>Neoptera</taxon>
        <taxon>Endopterygota</taxon>
        <taxon>Lepidoptera</taxon>
        <taxon>Glossata</taxon>
        <taxon>Ditrysia</taxon>
        <taxon>Geometroidea</taxon>
        <taxon>Geometridae</taxon>
        <taxon>Larentiinae</taxon>
        <taxon>Operophtera</taxon>
    </lineage>
</organism>
<comment type="similarity">
    <text evidence="1">Belongs to the peptidase M17 family.</text>
</comment>
<reference evidence="6 7" key="1">
    <citation type="journal article" date="2015" name="Genome Biol. Evol.">
        <title>The genome of winter moth (Operophtera brumata) provides a genomic perspective on sexual dimorphism and phenology.</title>
        <authorList>
            <person name="Derks M.F."/>
            <person name="Smit S."/>
            <person name="Salis L."/>
            <person name="Schijlen E."/>
            <person name="Bossers A."/>
            <person name="Mateman C."/>
            <person name="Pijl A.S."/>
            <person name="de Ridder D."/>
            <person name="Groenen M.A."/>
            <person name="Visser M.E."/>
            <person name="Megens H.J."/>
        </authorList>
    </citation>
    <scope>NUCLEOTIDE SEQUENCE [LARGE SCALE GENOMIC DNA]</scope>
    <source>
        <strain evidence="6">WM2013NL</strain>
        <tissue evidence="6">Head and thorax</tissue>
    </source>
</reference>
<dbReference type="GO" id="GO:0005737">
    <property type="term" value="C:cytoplasm"/>
    <property type="evidence" value="ECO:0007669"/>
    <property type="project" value="InterPro"/>
</dbReference>
<keyword evidence="7" id="KW-1185">Reference proteome</keyword>
<dbReference type="EMBL" id="JTDY01000241">
    <property type="protein sequence ID" value="KOB78098.1"/>
    <property type="molecule type" value="Genomic_DNA"/>
</dbReference>
<dbReference type="PANTHER" id="PTHR11963:SF48">
    <property type="entry name" value="DIPEPTIDASE B, ISOFORM A"/>
    <property type="match status" value="1"/>
</dbReference>
<accession>A0A0L7LRH1</accession>
<dbReference type="STRING" id="104452.A0A0L7LRH1"/>
<dbReference type="Pfam" id="PF00883">
    <property type="entry name" value="Peptidase_M17"/>
    <property type="match status" value="2"/>
</dbReference>
<evidence type="ECO:0000259" key="5">
    <source>
        <dbReference type="PROSITE" id="PS00631"/>
    </source>
</evidence>
<keyword evidence="4" id="KW-0378">Hydrolase</keyword>
<comment type="caution">
    <text evidence="6">The sequence shown here is derived from an EMBL/GenBank/DDBJ whole genome shotgun (WGS) entry which is preliminary data.</text>
</comment>
<evidence type="ECO:0000313" key="6">
    <source>
        <dbReference type="EMBL" id="KOB78098.1"/>
    </source>
</evidence>
<dbReference type="Gene3D" id="3.40.630.10">
    <property type="entry name" value="Zn peptidases"/>
    <property type="match status" value="1"/>
</dbReference>
<dbReference type="InterPro" id="IPR011356">
    <property type="entry name" value="Leucine_aapep/pepB"/>
</dbReference>
<evidence type="ECO:0000256" key="1">
    <source>
        <dbReference type="ARBA" id="ARBA00009528"/>
    </source>
</evidence>
<dbReference type="Proteomes" id="UP000037510">
    <property type="component" value="Unassembled WGS sequence"/>
</dbReference>
<dbReference type="InterPro" id="IPR000819">
    <property type="entry name" value="Peptidase_M17_C"/>
</dbReference>
<evidence type="ECO:0000256" key="4">
    <source>
        <dbReference type="ARBA" id="ARBA00022801"/>
    </source>
</evidence>
<name>A0A0L7LRH1_OPEBR</name>
<evidence type="ECO:0000256" key="3">
    <source>
        <dbReference type="ARBA" id="ARBA00022670"/>
    </source>
</evidence>
<dbReference type="SUPFAM" id="SSF53187">
    <property type="entry name" value="Zn-dependent exopeptidases"/>
    <property type="match status" value="1"/>
</dbReference>
<dbReference type="GO" id="GO:0070006">
    <property type="term" value="F:metalloaminopeptidase activity"/>
    <property type="evidence" value="ECO:0007669"/>
    <property type="project" value="InterPro"/>
</dbReference>